<evidence type="ECO:0000313" key="7">
    <source>
        <dbReference type="EMBL" id="RVU04287.1"/>
    </source>
</evidence>
<dbReference type="NCBIfam" id="TIGR00401">
    <property type="entry name" value="msrA"/>
    <property type="match status" value="1"/>
</dbReference>
<evidence type="ECO:0000259" key="6">
    <source>
        <dbReference type="Pfam" id="PF01625"/>
    </source>
</evidence>
<dbReference type="AlphaFoldDB" id="A0A437N2Y2"/>
<evidence type="ECO:0000256" key="4">
    <source>
        <dbReference type="HAMAP-Rule" id="MF_01401"/>
    </source>
</evidence>
<comment type="catalytic activity">
    <reaction evidence="3 4">
        <text>[thioredoxin]-disulfide + L-methionine + H2O = L-methionine (S)-S-oxide + [thioredoxin]-dithiol</text>
        <dbReference type="Rhea" id="RHEA:19993"/>
        <dbReference type="Rhea" id="RHEA-COMP:10698"/>
        <dbReference type="Rhea" id="RHEA-COMP:10700"/>
        <dbReference type="ChEBI" id="CHEBI:15377"/>
        <dbReference type="ChEBI" id="CHEBI:29950"/>
        <dbReference type="ChEBI" id="CHEBI:50058"/>
        <dbReference type="ChEBI" id="CHEBI:57844"/>
        <dbReference type="ChEBI" id="CHEBI:58772"/>
        <dbReference type="EC" id="1.8.4.11"/>
    </reaction>
</comment>
<dbReference type="GO" id="GO:0008113">
    <property type="term" value="F:peptide-methionine (S)-S-oxide reductase activity"/>
    <property type="evidence" value="ECO:0007669"/>
    <property type="project" value="UniProtKB-UniRule"/>
</dbReference>
<dbReference type="RefSeq" id="WP_127709967.1">
    <property type="nucleotide sequence ID" value="NZ_SACO01000009.1"/>
</dbReference>
<dbReference type="HAMAP" id="MF_01401">
    <property type="entry name" value="MsrA"/>
    <property type="match status" value="1"/>
</dbReference>
<keyword evidence="1 4" id="KW-0560">Oxidoreductase</keyword>
<evidence type="ECO:0000256" key="2">
    <source>
        <dbReference type="ARBA" id="ARBA00047806"/>
    </source>
</evidence>
<comment type="caution">
    <text evidence="7">The sequence shown here is derived from an EMBL/GenBank/DDBJ whole genome shotgun (WGS) entry which is preliminary data.</text>
</comment>
<dbReference type="PANTHER" id="PTHR43774">
    <property type="entry name" value="PEPTIDE METHIONINE SULFOXIDE REDUCTASE"/>
    <property type="match status" value="1"/>
</dbReference>
<evidence type="ECO:0000313" key="8">
    <source>
        <dbReference type="Proteomes" id="UP000282837"/>
    </source>
</evidence>
<keyword evidence="5" id="KW-0732">Signal</keyword>
<dbReference type="SUPFAM" id="SSF55068">
    <property type="entry name" value="Peptide methionine sulfoxide reductase"/>
    <property type="match status" value="1"/>
</dbReference>
<keyword evidence="8" id="KW-1185">Reference proteome</keyword>
<protein>
    <recommendedName>
        <fullName evidence="4">Peptide methionine sulfoxide reductase MsrA</fullName>
        <shortName evidence="4">Protein-methionine-S-oxide reductase</shortName>
        <ecNumber evidence="4">1.8.4.11</ecNumber>
    </recommendedName>
    <alternativeName>
        <fullName evidence="4">Peptide-methionine (S)-S-oxide reductase</fullName>
        <shortName evidence="4">Peptide Met(O) reductase</shortName>
    </alternativeName>
</protein>
<evidence type="ECO:0000256" key="3">
    <source>
        <dbReference type="ARBA" id="ARBA00048782"/>
    </source>
</evidence>
<feature type="domain" description="Peptide methionine sulphoxide reductase MsrA" evidence="6">
    <location>
        <begin position="47"/>
        <end position="199"/>
    </location>
</feature>
<dbReference type="Pfam" id="PF01625">
    <property type="entry name" value="PMSR"/>
    <property type="match status" value="1"/>
</dbReference>
<dbReference type="EMBL" id="SACO01000009">
    <property type="protein sequence ID" value="RVU04287.1"/>
    <property type="molecule type" value="Genomic_DNA"/>
</dbReference>
<comment type="function">
    <text evidence="4">Has an important function as a repair enzyme for proteins that have been inactivated by oxidation. Catalyzes the reversible oxidation-reduction of methionine sulfoxide in proteins to methionine.</text>
</comment>
<dbReference type="EC" id="1.8.4.11" evidence="4"/>
<feature type="signal peptide" evidence="5">
    <location>
        <begin position="1"/>
        <end position="25"/>
    </location>
</feature>
<dbReference type="OrthoDB" id="4174719at2"/>
<comment type="catalytic activity">
    <reaction evidence="2 4">
        <text>L-methionyl-[protein] + [thioredoxin]-disulfide + H2O = L-methionyl-(S)-S-oxide-[protein] + [thioredoxin]-dithiol</text>
        <dbReference type="Rhea" id="RHEA:14217"/>
        <dbReference type="Rhea" id="RHEA-COMP:10698"/>
        <dbReference type="Rhea" id="RHEA-COMP:10700"/>
        <dbReference type="Rhea" id="RHEA-COMP:12313"/>
        <dbReference type="Rhea" id="RHEA-COMP:12315"/>
        <dbReference type="ChEBI" id="CHEBI:15377"/>
        <dbReference type="ChEBI" id="CHEBI:16044"/>
        <dbReference type="ChEBI" id="CHEBI:29950"/>
        <dbReference type="ChEBI" id="CHEBI:44120"/>
        <dbReference type="ChEBI" id="CHEBI:50058"/>
        <dbReference type="EC" id="1.8.4.11"/>
    </reaction>
</comment>
<accession>A0A437N2Y2</accession>
<evidence type="ECO:0000256" key="1">
    <source>
        <dbReference type="ARBA" id="ARBA00023002"/>
    </source>
</evidence>
<dbReference type="InterPro" id="IPR002569">
    <property type="entry name" value="Met_Sox_Rdtase_MsrA_dom"/>
</dbReference>
<dbReference type="GO" id="GO:0033744">
    <property type="term" value="F:L-methionine:thioredoxin-disulfide S-oxidoreductase activity"/>
    <property type="evidence" value="ECO:0007669"/>
    <property type="project" value="RHEA"/>
</dbReference>
<dbReference type="PANTHER" id="PTHR43774:SF1">
    <property type="entry name" value="PEPTIDE METHIONINE SULFOXIDE REDUCTASE MSRA 2"/>
    <property type="match status" value="1"/>
</dbReference>
<dbReference type="Gene3D" id="3.30.1060.10">
    <property type="entry name" value="Peptide methionine sulphoxide reductase MsrA"/>
    <property type="match status" value="1"/>
</dbReference>
<sequence>MAPRSAVLAFFLLLAACDSAPAVQASESVTLAPPAQVSAQEPSGPQQAVFAGGCFWGVEAVFSHVKGVSSAVSGYHGGTANTANYDKVGEGTTGHAEAVRITYDPAQVRYDDLLRIFFSVVIDPTQTDGQGPDHGPQYRAALVPINAEQQRVASAYLAQLGAAKLWRGRITTRIEPYRAFYAAEAYHQDFMVHNPTHPYITYWDVPKVEALKKLFPAAYKADFTPR</sequence>
<feature type="chain" id="PRO_5019545263" description="Peptide methionine sulfoxide reductase MsrA" evidence="5">
    <location>
        <begin position="26"/>
        <end position="226"/>
    </location>
</feature>
<gene>
    <name evidence="4 7" type="primary">msrA</name>
    <name evidence="7" type="ORF">EOE18_12400</name>
</gene>
<reference evidence="7 8" key="1">
    <citation type="submission" date="2019-01" db="EMBL/GenBank/DDBJ databases">
        <authorList>
            <person name="Chen W.-M."/>
        </authorList>
    </citation>
    <scope>NUCLEOTIDE SEQUENCE [LARGE SCALE GENOMIC DNA]</scope>
    <source>
        <strain evidence="7 8">FSY-9</strain>
    </source>
</reference>
<dbReference type="PROSITE" id="PS51257">
    <property type="entry name" value="PROKAR_LIPOPROTEIN"/>
    <property type="match status" value="1"/>
</dbReference>
<proteinExistence type="inferred from homology"/>
<evidence type="ECO:0000256" key="5">
    <source>
        <dbReference type="SAM" id="SignalP"/>
    </source>
</evidence>
<dbReference type="Proteomes" id="UP000282837">
    <property type="component" value="Unassembled WGS sequence"/>
</dbReference>
<comment type="similarity">
    <text evidence="4">Belongs to the MsrA Met sulfoxide reductase family.</text>
</comment>
<dbReference type="InterPro" id="IPR036509">
    <property type="entry name" value="Met_Sox_Rdtase_MsrA_sf"/>
</dbReference>
<name>A0A437N2Y2_9SPHN</name>
<organism evidence="7 8">
    <name type="scientific">Novosphingobium umbonatum</name>
    <dbReference type="NCBI Taxonomy" id="1908524"/>
    <lineage>
        <taxon>Bacteria</taxon>
        <taxon>Pseudomonadati</taxon>
        <taxon>Pseudomonadota</taxon>
        <taxon>Alphaproteobacteria</taxon>
        <taxon>Sphingomonadales</taxon>
        <taxon>Sphingomonadaceae</taxon>
        <taxon>Novosphingobium</taxon>
    </lineage>
</organism>
<feature type="active site" evidence="4">
    <location>
        <position position="54"/>
    </location>
</feature>